<proteinExistence type="predicted"/>
<keyword evidence="2" id="KW-1185">Reference proteome</keyword>
<name>A0A543K3W9_9RHOB</name>
<evidence type="ECO:0000313" key="2">
    <source>
        <dbReference type="Proteomes" id="UP000320582"/>
    </source>
</evidence>
<gene>
    <name evidence="1" type="ORF">BD293_4472</name>
</gene>
<dbReference type="AlphaFoldDB" id="A0A543K3W9"/>
<protein>
    <submittedName>
        <fullName evidence="1">Uncharacterized protein</fullName>
    </submittedName>
</protein>
<dbReference type="Proteomes" id="UP000320582">
    <property type="component" value="Unassembled WGS sequence"/>
</dbReference>
<accession>A0A543K3W9</accession>
<organism evidence="1 2">
    <name type="scientific">Roseinatronobacter monicus</name>
    <dbReference type="NCBI Taxonomy" id="393481"/>
    <lineage>
        <taxon>Bacteria</taxon>
        <taxon>Pseudomonadati</taxon>
        <taxon>Pseudomonadota</taxon>
        <taxon>Alphaproteobacteria</taxon>
        <taxon>Rhodobacterales</taxon>
        <taxon>Paracoccaceae</taxon>
        <taxon>Roseinatronobacter</taxon>
    </lineage>
</organism>
<sequence length="64" mass="7581">MTDRIADILKREIERLRRNLELLEAGLSVSGNDPDKDVRFKELLQDFETVSENLERHEVIMARR</sequence>
<dbReference type="EMBL" id="VFPT01000005">
    <property type="protein sequence ID" value="TQM89787.1"/>
    <property type="molecule type" value="Genomic_DNA"/>
</dbReference>
<dbReference type="RefSeq" id="WP_142085851.1">
    <property type="nucleotide sequence ID" value="NZ_VFPT01000005.1"/>
</dbReference>
<evidence type="ECO:0000313" key="1">
    <source>
        <dbReference type="EMBL" id="TQM89787.1"/>
    </source>
</evidence>
<comment type="caution">
    <text evidence="1">The sequence shown here is derived from an EMBL/GenBank/DDBJ whole genome shotgun (WGS) entry which is preliminary data.</text>
</comment>
<reference evidence="1 2" key="1">
    <citation type="submission" date="2019-06" db="EMBL/GenBank/DDBJ databases">
        <title>Genomic Encyclopedia of Archaeal and Bacterial Type Strains, Phase II (KMG-II): from individual species to whole genera.</title>
        <authorList>
            <person name="Goeker M."/>
        </authorList>
    </citation>
    <scope>NUCLEOTIDE SEQUENCE [LARGE SCALE GENOMIC DNA]</scope>
    <source>
        <strain evidence="1 2">DSM 18423</strain>
    </source>
</reference>